<evidence type="ECO:0000313" key="3">
    <source>
        <dbReference type="Proteomes" id="UP001243330"/>
    </source>
</evidence>
<protein>
    <submittedName>
        <fullName evidence="2">Uncharacterized protein</fullName>
    </submittedName>
</protein>
<proteinExistence type="predicted"/>
<gene>
    <name evidence="2" type="ORF">CCHR01_12305</name>
</gene>
<evidence type="ECO:0000256" key="1">
    <source>
        <dbReference type="SAM" id="MobiDB-lite"/>
    </source>
</evidence>
<reference evidence="2" key="1">
    <citation type="submission" date="2023-01" db="EMBL/GenBank/DDBJ databases">
        <title>Colletotrichum chrysophilum M932 genome sequence.</title>
        <authorList>
            <person name="Baroncelli R."/>
        </authorList>
    </citation>
    <scope>NUCLEOTIDE SEQUENCE</scope>
    <source>
        <strain evidence="2">M932</strain>
    </source>
</reference>
<dbReference type="EMBL" id="JAQOWY010000286">
    <property type="protein sequence ID" value="KAK1845086.1"/>
    <property type="molecule type" value="Genomic_DNA"/>
</dbReference>
<evidence type="ECO:0000313" key="2">
    <source>
        <dbReference type="EMBL" id="KAK1845086.1"/>
    </source>
</evidence>
<organism evidence="2 3">
    <name type="scientific">Colletotrichum chrysophilum</name>
    <dbReference type="NCBI Taxonomy" id="1836956"/>
    <lineage>
        <taxon>Eukaryota</taxon>
        <taxon>Fungi</taxon>
        <taxon>Dikarya</taxon>
        <taxon>Ascomycota</taxon>
        <taxon>Pezizomycotina</taxon>
        <taxon>Sordariomycetes</taxon>
        <taxon>Hypocreomycetidae</taxon>
        <taxon>Glomerellales</taxon>
        <taxon>Glomerellaceae</taxon>
        <taxon>Colletotrichum</taxon>
        <taxon>Colletotrichum gloeosporioides species complex</taxon>
    </lineage>
</organism>
<dbReference type="AlphaFoldDB" id="A0AAD9EHM2"/>
<accession>A0AAD9EHM2</accession>
<feature type="compositionally biased region" description="Low complexity" evidence="1">
    <location>
        <begin position="89"/>
        <end position="106"/>
    </location>
</feature>
<dbReference type="Proteomes" id="UP001243330">
    <property type="component" value="Unassembled WGS sequence"/>
</dbReference>
<feature type="region of interest" description="Disordered" evidence="1">
    <location>
        <begin position="77"/>
        <end position="106"/>
    </location>
</feature>
<keyword evidence="3" id="KW-1185">Reference proteome</keyword>
<comment type="caution">
    <text evidence="2">The sequence shown here is derived from an EMBL/GenBank/DDBJ whole genome shotgun (WGS) entry which is preliminary data.</text>
</comment>
<name>A0AAD9EHM2_9PEZI</name>
<sequence length="106" mass="11114">MEKDGYAAAAAGRKVAEKLGLGLGLGLDEGVEDDGLDCTWQLGERFTSTDEARAKRDARTDMAVVVVVAVVGSLSREKEMQRGDSRTPSSLGLSLGLSSVRLGTSL</sequence>